<dbReference type="CDD" id="cd04301">
    <property type="entry name" value="NAT_SF"/>
    <property type="match status" value="1"/>
</dbReference>
<dbReference type="AlphaFoldDB" id="A0A1W1YMR1"/>
<sequence>MPQDGPVPLVIRPRTDADLPALGAVLVEQQAASGYPHREPLPMSPEDFVAREGTLATWTALLDDEPVGHIAVLPVLDPAVSREPDLSRLWMAGHGLPAERLAEIGVYFTATRVRGQGIGAALMRTALDHVAALGLAPCLDVIPTGSAVELYRRTGWREVGSTRPAWLEADAPDVVAMVLPTGS</sequence>
<name>A0A1W1YMR1_9MICO</name>
<dbReference type="SUPFAM" id="SSF55729">
    <property type="entry name" value="Acyl-CoA N-acyltransferases (Nat)"/>
    <property type="match status" value="1"/>
</dbReference>
<feature type="domain" description="N-acetyltransferase" evidence="3">
    <location>
        <begin position="9"/>
        <end position="182"/>
    </location>
</feature>
<evidence type="ECO:0000313" key="5">
    <source>
        <dbReference type="Proteomes" id="UP000192634"/>
    </source>
</evidence>
<dbReference type="EMBL" id="FWXN01000002">
    <property type="protein sequence ID" value="SMC37439.1"/>
    <property type="molecule type" value="Genomic_DNA"/>
</dbReference>
<keyword evidence="1" id="KW-0808">Transferase</keyword>
<evidence type="ECO:0000259" key="3">
    <source>
        <dbReference type="PROSITE" id="PS51186"/>
    </source>
</evidence>
<dbReference type="Gene3D" id="3.40.630.30">
    <property type="match status" value="1"/>
</dbReference>
<dbReference type="PANTHER" id="PTHR43877">
    <property type="entry name" value="AMINOALKYLPHOSPHONATE N-ACETYLTRANSFERASE-RELATED-RELATED"/>
    <property type="match status" value="1"/>
</dbReference>
<dbReference type="GO" id="GO:0016747">
    <property type="term" value="F:acyltransferase activity, transferring groups other than amino-acyl groups"/>
    <property type="evidence" value="ECO:0007669"/>
    <property type="project" value="InterPro"/>
</dbReference>
<evidence type="ECO:0000256" key="1">
    <source>
        <dbReference type="ARBA" id="ARBA00022679"/>
    </source>
</evidence>
<accession>A0A1W1YMR1</accession>
<organism evidence="4 5">
    <name type="scientific">Janibacter indicus</name>
    <dbReference type="NCBI Taxonomy" id="857417"/>
    <lineage>
        <taxon>Bacteria</taxon>
        <taxon>Bacillati</taxon>
        <taxon>Actinomycetota</taxon>
        <taxon>Actinomycetes</taxon>
        <taxon>Micrococcales</taxon>
        <taxon>Intrasporangiaceae</taxon>
        <taxon>Janibacter</taxon>
    </lineage>
</organism>
<evidence type="ECO:0000313" key="4">
    <source>
        <dbReference type="EMBL" id="SMC37439.1"/>
    </source>
</evidence>
<protein>
    <submittedName>
        <fullName evidence="4">Ribosomal protein S18 acetylase RimI</fullName>
    </submittedName>
</protein>
<evidence type="ECO:0000256" key="2">
    <source>
        <dbReference type="ARBA" id="ARBA00023315"/>
    </source>
</evidence>
<dbReference type="Proteomes" id="UP000192634">
    <property type="component" value="Unassembled WGS sequence"/>
</dbReference>
<keyword evidence="4" id="KW-0689">Ribosomal protein</keyword>
<reference evidence="4 5" key="1">
    <citation type="submission" date="2017-04" db="EMBL/GenBank/DDBJ databases">
        <authorList>
            <person name="Afonso C.L."/>
            <person name="Miller P.J."/>
            <person name="Scott M.A."/>
            <person name="Spackman E."/>
            <person name="Goraichik I."/>
            <person name="Dimitrov K.M."/>
            <person name="Suarez D.L."/>
            <person name="Swayne D.E."/>
        </authorList>
    </citation>
    <scope>NUCLEOTIDE SEQUENCE [LARGE SCALE GENOMIC DNA]</scope>
    <source>
        <strain evidence="4 5">CGMCC 1.12511</strain>
    </source>
</reference>
<dbReference type="PANTHER" id="PTHR43877:SF2">
    <property type="entry name" value="AMINOALKYLPHOSPHONATE N-ACETYLTRANSFERASE-RELATED"/>
    <property type="match status" value="1"/>
</dbReference>
<dbReference type="InterPro" id="IPR050832">
    <property type="entry name" value="Bact_Acetyltransf"/>
</dbReference>
<keyword evidence="4" id="KW-0687">Ribonucleoprotein</keyword>
<gene>
    <name evidence="4" type="ORF">SAMN06296429_102198</name>
</gene>
<dbReference type="InterPro" id="IPR016181">
    <property type="entry name" value="Acyl_CoA_acyltransferase"/>
</dbReference>
<dbReference type="GO" id="GO:0005840">
    <property type="term" value="C:ribosome"/>
    <property type="evidence" value="ECO:0007669"/>
    <property type="project" value="UniProtKB-KW"/>
</dbReference>
<dbReference type="Pfam" id="PF00583">
    <property type="entry name" value="Acetyltransf_1"/>
    <property type="match status" value="1"/>
</dbReference>
<dbReference type="InterPro" id="IPR000182">
    <property type="entry name" value="GNAT_dom"/>
</dbReference>
<proteinExistence type="predicted"/>
<dbReference type="PROSITE" id="PS51186">
    <property type="entry name" value="GNAT"/>
    <property type="match status" value="1"/>
</dbReference>
<keyword evidence="2" id="KW-0012">Acyltransferase</keyword>